<feature type="compositionally biased region" description="Gly residues" evidence="1">
    <location>
        <begin position="97"/>
        <end position="107"/>
    </location>
</feature>
<dbReference type="Gene3D" id="3.90.190.10">
    <property type="entry name" value="Protein tyrosine phosphatase superfamily"/>
    <property type="match status" value="1"/>
</dbReference>
<evidence type="ECO:0000259" key="3">
    <source>
        <dbReference type="Pfam" id="PF17184"/>
    </source>
</evidence>
<feature type="region of interest" description="Disordered" evidence="1">
    <location>
        <begin position="155"/>
        <end position="186"/>
    </location>
</feature>
<feature type="compositionally biased region" description="Low complexity" evidence="1">
    <location>
        <begin position="363"/>
        <end position="394"/>
    </location>
</feature>
<reference evidence="5" key="1">
    <citation type="journal article" date="2016" name="Nat. Commun.">
        <title>The Gonium pectorale genome demonstrates co-option of cell cycle regulation during the evolution of multicellularity.</title>
        <authorList>
            <person name="Hanschen E.R."/>
            <person name="Marriage T.N."/>
            <person name="Ferris P.J."/>
            <person name="Hamaji T."/>
            <person name="Toyoda A."/>
            <person name="Fujiyama A."/>
            <person name="Neme R."/>
            <person name="Noguchi H."/>
            <person name="Minakuchi Y."/>
            <person name="Suzuki M."/>
            <person name="Kawai-Toyooka H."/>
            <person name="Smith D.R."/>
            <person name="Sparks H."/>
            <person name="Anderson J."/>
            <person name="Bakaric R."/>
            <person name="Luria V."/>
            <person name="Karger A."/>
            <person name="Kirschner M.W."/>
            <person name="Durand P.M."/>
            <person name="Michod R.E."/>
            <person name="Nozaki H."/>
            <person name="Olson B.J."/>
        </authorList>
    </citation>
    <scope>NUCLEOTIDE SEQUENCE [LARGE SCALE GENOMIC DNA]</scope>
    <source>
        <strain evidence="5">NIES-2863</strain>
    </source>
</reference>
<dbReference type="GO" id="GO:0043399">
    <property type="term" value="F:tRNA adenosine(64)-2'-O-ribosylphosphate transferase activity"/>
    <property type="evidence" value="ECO:0007669"/>
    <property type="project" value="InterPro"/>
</dbReference>
<evidence type="ECO:0000313" key="5">
    <source>
        <dbReference type="Proteomes" id="UP000075714"/>
    </source>
</evidence>
<evidence type="ECO:0000313" key="4">
    <source>
        <dbReference type="EMBL" id="KXZ52061.1"/>
    </source>
</evidence>
<protein>
    <submittedName>
        <fullName evidence="4">Uncharacterized protein</fullName>
    </submittedName>
</protein>
<feature type="region of interest" description="Disordered" evidence="1">
    <location>
        <begin position="349"/>
        <end position="414"/>
    </location>
</feature>
<dbReference type="InterPro" id="IPR029021">
    <property type="entry name" value="Prot-tyrosine_phosphatase-like"/>
</dbReference>
<sequence length="978" mass="98511">MTEASTAAVPLNPIGAAESPIMMGRCCGSAKRLTASAAAVAIDAESCARVGSLSMWLTSPVGMAAWEAAGSPPGSREPSLGGRSPLANGQEDADGGRPAGWAGGHGTGTPAAAEEVEPTCGAEGPASHAGLHASGAGCNSGVSVALAESVMASARQGAAGDDVPSQPGPTEAARLPVPQPRADGSASSSFVSTCLLLVDGGPDRSANADACAVGATVESSAGALSVAAAAPAAAVASSEPECGVDLGAASASHVSCSPEEAWRRARDFGPVVECGEEQPRCCDCGLLFPTAYSETWHHDVDGGSSDACTIHSTVDSASGSESSSSSAGVSRSGSCCSDQSDGGIDTAAAAAGAGGGRSRCRRCSGGTVSGSSRSGACSPSRRAGAPCMPAAAGGVAQGGPGVDAEQGGAPPEAAEPEWDERLHLPLWISSNERAQIEARLDGWVDSLLRVGADVEGLAKHLRKPLRPLWISQSSTIWVDQVAQPDQLPFTPLYLISASQPHSYVRQAGAASDDDGSDGDGCDASPCAASASISAAAAAAASGCAAPSRQHPRRARHAAQHHRPHAWTYVYVPGAGDDEESWAAGLTPAVFWAHYPRLLRAGPAGVHDAVRKLLQQEAAALAAHGTNSSIVATHGSAPASGDSAFAAAAAQAAVAVAEPTAAGYVAPTDDHHLLPSGCRRSAGASAVPVAGPGGMYFLGNTRIALGDLSAGAAPDVWLHVHAVLSCGVQQHPSMAAEVQWLASGGGDHGAAAAGEAAGSGAQEGGADRTAAGGGASAPVHLPADAGDDEGFSFRPPAPAECHAHRQHHHHHHRHHHHHHHHHHQAPRYLHLPVQHFKHSRTSLAEQLEPALRFLSHHLSLGRTVLIHDTNGLDTCVCIAVAALLACYGPCGAQSAEAGGPAWLQSYAGPGAPAGGSPSKDAVRQRLAFVSGCYPPARPTRGMLRQVYNHFVSPAAATATARVELGGHLDGEADVEEETE</sequence>
<gene>
    <name evidence="4" type="ORF">GPECTOR_10g1084</name>
</gene>
<keyword evidence="5" id="KW-1185">Reference proteome</keyword>
<evidence type="ECO:0000256" key="1">
    <source>
        <dbReference type="SAM" id="MobiDB-lite"/>
    </source>
</evidence>
<feature type="compositionally biased region" description="Low complexity" evidence="1">
    <location>
        <begin position="748"/>
        <end position="759"/>
    </location>
</feature>
<dbReference type="PANTHER" id="PTHR31811:SF0">
    <property type="entry name" value="TRNA A64-2'-O-RIBOSYLPHOSPHATE TRANSFERASE"/>
    <property type="match status" value="1"/>
</dbReference>
<proteinExistence type="predicted"/>
<comment type="caution">
    <text evidence="4">The sequence shown here is derived from an EMBL/GenBank/DDBJ whole genome shotgun (WGS) entry which is preliminary data.</text>
</comment>
<dbReference type="Proteomes" id="UP000075714">
    <property type="component" value="Unassembled WGS sequence"/>
</dbReference>
<organism evidence="4 5">
    <name type="scientific">Gonium pectorale</name>
    <name type="common">Green alga</name>
    <dbReference type="NCBI Taxonomy" id="33097"/>
    <lineage>
        <taxon>Eukaryota</taxon>
        <taxon>Viridiplantae</taxon>
        <taxon>Chlorophyta</taxon>
        <taxon>core chlorophytes</taxon>
        <taxon>Chlorophyceae</taxon>
        <taxon>CS clade</taxon>
        <taxon>Chlamydomonadales</taxon>
        <taxon>Volvocaceae</taxon>
        <taxon>Gonium</taxon>
    </lineage>
</organism>
<evidence type="ECO:0000259" key="2">
    <source>
        <dbReference type="Pfam" id="PF04179"/>
    </source>
</evidence>
<feature type="region of interest" description="Disordered" evidence="1">
    <location>
        <begin position="68"/>
        <end position="130"/>
    </location>
</feature>
<name>A0A150GQI2_GONPE</name>
<feature type="domain" description="Rit1 DUSP-like" evidence="2">
    <location>
        <begin position="827"/>
        <end position="948"/>
    </location>
</feature>
<feature type="region of interest" description="Disordered" evidence="1">
    <location>
        <begin position="744"/>
        <end position="825"/>
    </location>
</feature>
<dbReference type="AlphaFoldDB" id="A0A150GQI2"/>
<dbReference type="EMBL" id="LSYV01000011">
    <property type="protein sequence ID" value="KXZ52061.1"/>
    <property type="molecule type" value="Genomic_DNA"/>
</dbReference>
<dbReference type="Pfam" id="PF17184">
    <property type="entry name" value="Rit1_C"/>
    <property type="match status" value="1"/>
</dbReference>
<dbReference type="GO" id="GO:0005737">
    <property type="term" value="C:cytoplasm"/>
    <property type="evidence" value="ECO:0007669"/>
    <property type="project" value="TreeGrafter"/>
</dbReference>
<dbReference type="PANTHER" id="PTHR31811">
    <property type="entry name" value="TRNA A64-2'-O-RIBOSYLPHOSPHATE TRANSFERASE"/>
    <property type="match status" value="1"/>
</dbReference>
<feature type="compositionally biased region" description="Basic residues" evidence="1">
    <location>
        <begin position="803"/>
        <end position="824"/>
    </location>
</feature>
<dbReference type="InterPro" id="IPR033449">
    <property type="entry name" value="Rit1_N"/>
</dbReference>
<dbReference type="SUPFAM" id="SSF52799">
    <property type="entry name" value="(Phosphotyrosine protein) phosphatases II"/>
    <property type="match status" value="1"/>
</dbReference>
<dbReference type="Pfam" id="PF04179">
    <property type="entry name" value="Init_tRNA_PT"/>
    <property type="match status" value="1"/>
</dbReference>
<dbReference type="InterPro" id="IPR033421">
    <property type="entry name" value="Rit1_DUSP-like"/>
</dbReference>
<dbReference type="InterPro" id="IPR007306">
    <property type="entry name" value="Rit1"/>
</dbReference>
<dbReference type="OrthoDB" id="45256at2759"/>
<accession>A0A150GQI2</accession>
<dbReference type="GO" id="GO:0019988">
    <property type="term" value="P:charged-tRNA amino acid modification"/>
    <property type="evidence" value="ECO:0007669"/>
    <property type="project" value="InterPro"/>
</dbReference>
<feature type="domain" description="Rit1 N-terminal" evidence="3">
    <location>
        <begin position="417"/>
        <end position="613"/>
    </location>
</feature>